<evidence type="ECO:0000256" key="5">
    <source>
        <dbReference type="ARBA" id="ARBA00023136"/>
    </source>
</evidence>
<comment type="caution">
    <text evidence="7">The sequence shown here is derived from an EMBL/GenBank/DDBJ whole genome shotgun (WGS) entry which is preliminary data.</text>
</comment>
<keyword evidence="8" id="KW-1185">Reference proteome</keyword>
<comment type="similarity">
    <text evidence="2">Belongs to the major facilitator superfamily. Proton-dependent oligopeptide transporter (POT/PTR) (TC 2.A.17) family.</text>
</comment>
<dbReference type="InterPro" id="IPR036259">
    <property type="entry name" value="MFS_trans_sf"/>
</dbReference>
<name>A0AAD5NXW4_ACENE</name>
<feature type="transmembrane region" description="Helical" evidence="6">
    <location>
        <begin position="243"/>
        <end position="261"/>
    </location>
</feature>
<protein>
    <submittedName>
        <fullName evidence="7">Uncharacterized protein</fullName>
    </submittedName>
</protein>
<evidence type="ECO:0000256" key="2">
    <source>
        <dbReference type="ARBA" id="ARBA00005982"/>
    </source>
</evidence>
<feature type="transmembrane region" description="Helical" evidence="6">
    <location>
        <begin position="118"/>
        <end position="135"/>
    </location>
</feature>
<sequence length="280" mass="30825">METASEPLVSNLNTKPKGGLRTMPFIIANEAFERVASFGLSSNMILYLKTEYNMETARATNLLLIWSAATNILPVIGAIVADSYVGRYPMIGFGSIASLLGMVLLWGEPSYLSTKLRMGIGLLFSITSMVSWAIVESIRKQLAIKEGFSDNPTGVVDMSVMWLLPHLMMDGLAEAFYTVAQNEFFYCEFPKSMSSISSSLNGVGMSVANLVASAILNGVDYVSKLGGKESWVSNNINKGHYDYYFWFLAGLCSANFLYYLFCSKAYGPCKSEVNNVYTEK</sequence>
<proteinExistence type="inferred from homology"/>
<evidence type="ECO:0000256" key="4">
    <source>
        <dbReference type="ARBA" id="ARBA00022989"/>
    </source>
</evidence>
<dbReference type="AlphaFoldDB" id="A0AAD5NXW4"/>
<dbReference type="PANTHER" id="PTHR11654">
    <property type="entry name" value="OLIGOPEPTIDE TRANSPORTER-RELATED"/>
    <property type="match status" value="1"/>
</dbReference>
<dbReference type="Gene3D" id="1.20.1250.20">
    <property type="entry name" value="MFS general substrate transporter like domains"/>
    <property type="match status" value="2"/>
</dbReference>
<evidence type="ECO:0000256" key="3">
    <source>
        <dbReference type="ARBA" id="ARBA00022692"/>
    </source>
</evidence>
<dbReference type="InterPro" id="IPR000109">
    <property type="entry name" value="POT_fam"/>
</dbReference>
<evidence type="ECO:0000256" key="1">
    <source>
        <dbReference type="ARBA" id="ARBA00004141"/>
    </source>
</evidence>
<keyword evidence="4 6" id="KW-1133">Transmembrane helix</keyword>
<evidence type="ECO:0000313" key="7">
    <source>
        <dbReference type="EMBL" id="KAI9191745.1"/>
    </source>
</evidence>
<accession>A0AAD5NXW4</accession>
<dbReference type="SUPFAM" id="SSF103473">
    <property type="entry name" value="MFS general substrate transporter"/>
    <property type="match status" value="1"/>
</dbReference>
<gene>
    <name evidence="7" type="ORF">LWI28_012853</name>
</gene>
<feature type="transmembrane region" description="Helical" evidence="6">
    <location>
        <begin position="63"/>
        <end position="81"/>
    </location>
</feature>
<organism evidence="7 8">
    <name type="scientific">Acer negundo</name>
    <name type="common">Box elder</name>
    <dbReference type="NCBI Taxonomy" id="4023"/>
    <lineage>
        <taxon>Eukaryota</taxon>
        <taxon>Viridiplantae</taxon>
        <taxon>Streptophyta</taxon>
        <taxon>Embryophyta</taxon>
        <taxon>Tracheophyta</taxon>
        <taxon>Spermatophyta</taxon>
        <taxon>Magnoliopsida</taxon>
        <taxon>eudicotyledons</taxon>
        <taxon>Gunneridae</taxon>
        <taxon>Pentapetalae</taxon>
        <taxon>rosids</taxon>
        <taxon>malvids</taxon>
        <taxon>Sapindales</taxon>
        <taxon>Sapindaceae</taxon>
        <taxon>Hippocastanoideae</taxon>
        <taxon>Acereae</taxon>
        <taxon>Acer</taxon>
    </lineage>
</organism>
<feature type="transmembrane region" description="Helical" evidence="6">
    <location>
        <begin position="200"/>
        <end position="223"/>
    </location>
</feature>
<reference evidence="7" key="1">
    <citation type="journal article" date="2022" name="Plant J.">
        <title>Strategies of tolerance reflected in two North American maple genomes.</title>
        <authorList>
            <person name="McEvoy S.L."/>
            <person name="Sezen U.U."/>
            <person name="Trouern-Trend A."/>
            <person name="McMahon S.M."/>
            <person name="Schaberg P.G."/>
            <person name="Yang J."/>
            <person name="Wegrzyn J.L."/>
            <person name="Swenson N.G."/>
        </authorList>
    </citation>
    <scope>NUCLEOTIDE SEQUENCE</scope>
    <source>
        <strain evidence="7">91603</strain>
    </source>
</reference>
<dbReference type="EMBL" id="JAJSOW010000004">
    <property type="protein sequence ID" value="KAI9191745.1"/>
    <property type="molecule type" value="Genomic_DNA"/>
</dbReference>
<reference evidence="7" key="2">
    <citation type="submission" date="2023-02" db="EMBL/GenBank/DDBJ databases">
        <authorList>
            <person name="Swenson N.G."/>
            <person name="Wegrzyn J.L."/>
            <person name="Mcevoy S.L."/>
        </authorList>
    </citation>
    <scope>NUCLEOTIDE SEQUENCE</scope>
    <source>
        <strain evidence="7">91603</strain>
        <tissue evidence="7">Leaf</tissue>
    </source>
</reference>
<keyword evidence="3 6" id="KW-0812">Transmembrane</keyword>
<dbReference type="Pfam" id="PF00854">
    <property type="entry name" value="PTR2"/>
    <property type="match status" value="1"/>
</dbReference>
<keyword evidence="5 6" id="KW-0472">Membrane</keyword>
<comment type="subcellular location">
    <subcellularLocation>
        <location evidence="1">Membrane</location>
        <topology evidence="1">Multi-pass membrane protein</topology>
    </subcellularLocation>
</comment>
<feature type="transmembrane region" description="Helical" evidence="6">
    <location>
        <begin position="88"/>
        <end position="106"/>
    </location>
</feature>
<dbReference type="Proteomes" id="UP001064489">
    <property type="component" value="Chromosome 6"/>
</dbReference>
<evidence type="ECO:0000256" key="6">
    <source>
        <dbReference type="SAM" id="Phobius"/>
    </source>
</evidence>
<dbReference type="GO" id="GO:0022857">
    <property type="term" value="F:transmembrane transporter activity"/>
    <property type="evidence" value="ECO:0007669"/>
    <property type="project" value="InterPro"/>
</dbReference>
<dbReference type="GO" id="GO:0016020">
    <property type="term" value="C:membrane"/>
    <property type="evidence" value="ECO:0007669"/>
    <property type="project" value="UniProtKB-SubCell"/>
</dbReference>
<evidence type="ECO:0000313" key="8">
    <source>
        <dbReference type="Proteomes" id="UP001064489"/>
    </source>
</evidence>